<reference evidence="2 3" key="4">
    <citation type="journal article" date="2009" name="Appl. Environ. Microbiol.">
        <title>Comparative genome-wide transcriptional profiling of Azorhizobium caulinodans ORS571 grown under free-living and symbiotic conditions.</title>
        <authorList>
            <person name="Tsukada S."/>
            <person name="Aono T."/>
            <person name="Akiba N."/>
            <person name="Lee KB."/>
            <person name="Liu CT."/>
            <person name="Toyazaki H."/>
            <person name="Oyaizu H."/>
        </authorList>
    </citation>
    <scope>NUCLEOTIDE SEQUENCE [LARGE SCALE GENOMIC DNA]</scope>
    <source>
        <strain evidence="3">ATCC 43989 / DSM 5975 / JCM 20966 / LMG 6465 / NBRC 14845 / NCIMB 13405 / ORS 571</strain>
    </source>
</reference>
<dbReference type="AlphaFoldDB" id="A8HY01"/>
<reference evidence="2 3" key="1">
    <citation type="journal article" date="2007" name="Appl. Environ. Microbiol.">
        <title>Rhizobial factors required for stem nodule maturation and maintenance in Sesbania rostrata-Azorhizobium caulinodans ORS571 symbiosis.</title>
        <authorList>
            <person name="Suzuki S."/>
            <person name="Aono T."/>
            <person name="Lee KB."/>
            <person name="Suzuki T."/>
            <person name="Liu CT."/>
            <person name="Miwa H."/>
            <person name="Wakao S."/>
            <person name="Iki T."/>
            <person name="Oyaizu H."/>
        </authorList>
    </citation>
    <scope>NUCLEOTIDE SEQUENCE [LARGE SCALE GENOMIC DNA]</scope>
    <source>
        <strain evidence="3">ATCC 43989 / DSM 5975 / JCM 20966 / LMG 6465 / NBRC 14845 / NCIMB 13405 / ORS 571</strain>
    </source>
</reference>
<dbReference type="KEGG" id="azc:AZC_1560"/>
<proteinExistence type="predicted"/>
<evidence type="ECO:0000256" key="1">
    <source>
        <dbReference type="SAM" id="MobiDB-lite"/>
    </source>
</evidence>
<gene>
    <name evidence="2" type="ordered locus">AZC_1560</name>
</gene>
<evidence type="ECO:0000313" key="3">
    <source>
        <dbReference type="Proteomes" id="UP000000270"/>
    </source>
</evidence>
<keyword evidence="3" id="KW-1185">Reference proteome</keyword>
<evidence type="ECO:0000313" key="2">
    <source>
        <dbReference type="EMBL" id="BAF87558.1"/>
    </source>
</evidence>
<dbReference type="EMBL" id="AP009384">
    <property type="protein sequence ID" value="BAF87558.1"/>
    <property type="molecule type" value="Genomic_DNA"/>
</dbReference>
<reference evidence="2 3" key="3">
    <citation type="journal article" date="2008" name="BMC Genomics">
        <title>The genome of the versatile nitrogen fixer Azorhizobium caulinodans ORS571.</title>
        <authorList>
            <person name="Lee KB."/>
            <person name="Backer P.D."/>
            <person name="Aono T."/>
            <person name="Liu CT."/>
            <person name="Suzuki S."/>
            <person name="Suzuki T."/>
            <person name="Kaneko T."/>
            <person name="Yamada M."/>
            <person name="Tabata S."/>
            <person name="Kupfer D.M."/>
            <person name="Najar F.Z."/>
            <person name="Wiley G.B."/>
            <person name="Roe B."/>
            <person name="Binnewies T.T."/>
            <person name="Ussery D.W."/>
            <person name="D'Haeze W."/>
            <person name="Herder J.D."/>
            <person name="Gevers D."/>
            <person name="Vereecke D."/>
            <person name="Holsters M."/>
            <person name="Oyaizu H."/>
        </authorList>
    </citation>
    <scope>NUCLEOTIDE SEQUENCE [LARGE SCALE GENOMIC DNA]</scope>
    <source>
        <strain evidence="3">ATCC 43989 / DSM 5975 / JCM 20966 / LMG 6465 / NBRC 14845 / NCIMB 13405 / ORS 571</strain>
    </source>
</reference>
<name>A8HY01_AZOC5</name>
<feature type="region of interest" description="Disordered" evidence="1">
    <location>
        <begin position="128"/>
        <end position="157"/>
    </location>
</feature>
<organism evidence="2 3">
    <name type="scientific">Azorhizobium caulinodans (strain ATCC 43989 / DSM 5975 / JCM 20966 / LMG 6465 / NBRC 14845 / NCIMB 13405 / ORS 571)</name>
    <dbReference type="NCBI Taxonomy" id="438753"/>
    <lineage>
        <taxon>Bacteria</taxon>
        <taxon>Pseudomonadati</taxon>
        <taxon>Pseudomonadota</taxon>
        <taxon>Alphaproteobacteria</taxon>
        <taxon>Hyphomicrobiales</taxon>
        <taxon>Xanthobacteraceae</taxon>
        <taxon>Azorhizobium</taxon>
    </lineage>
</organism>
<dbReference type="eggNOG" id="ENOG5033EN6">
    <property type="taxonomic scope" value="Bacteria"/>
</dbReference>
<feature type="region of interest" description="Disordered" evidence="1">
    <location>
        <begin position="171"/>
        <end position="190"/>
    </location>
</feature>
<protein>
    <submittedName>
        <fullName evidence="2">Uncharacterized protein</fullName>
    </submittedName>
</protein>
<reference evidence="2 3" key="5">
    <citation type="journal article" date="2010" name="Appl. Environ. Microbiol.">
        <title>phrR-like gene praR of Azorhizobium caulinodans ORS571 is essential for symbiosis with Sesbania rostrata and is involved in expression of reb genes.</title>
        <authorList>
            <person name="Akiba N."/>
            <person name="Aono T."/>
            <person name="Toyazaki H."/>
            <person name="Sato S."/>
            <person name="Oyaizu H."/>
        </authorList>
    </citation>
    <scope>NUCLEOTIDE SEQUENCE [LARGE SCALE GENOMIC DNA]</scope>
    <source>
        <strain evidence="3">ATCC 43989 / DSM 5975 / JCM 20966 / LMG 6465 / NBRC 14845 / NCIMB 13405 / ORS 571</strain>
    </source>
</reference>
<reference evidence="2 3" key="6">
    <citation type="journal article" date="2011" name="Appl. Environ. Microbiol.">
        <title>Involvement of the azorhizobial chromosome partition gene (parA) in the onset of bacteroid differentiation during Sesbania rostrata stem nodule development.</title>
        <authorList>
            <person name="Liu CT."/>
            <person name="Lee KB."/>
            <person name="Wang YS."/>
            <person name="Peng MH."/>
            <person name="Lee KT."/>
            <person name="Suzuki S."/>
            <person name="Suzuki T."/>
            <person name="Oyaizu H."/>
        </authorList>
    </citation>
    <scope>NUCLEOTIDE SEQUENCE [LARGE SCALE GENOMIC DNA]</scope>
    <source>
        <strain evidence="3">ATCC 43989 / DSM 5975 / JCM 20966 / LMG 6465 / NBRC 14845 / NCIMB 13405 / ORS 571</strain>
    </source>
</reference>
<accession>A8HY01</accession>
<dbReference type="STRING" id="438753.AZC_1560"/>
<feature type="region of interest" description="Disordered" evidence="1">
    <location>
        <begin position="56"/>
        <end position="100"/>
    </location>
</feature>
<dbReference type="HOGENOM" id="CLU_961886_0_0_5"/>
<feature type="compositionally biased region" description="Basic residues" evidence="1">
    <location>
        <begin position="75"/>
        <end position="84"/>
    </location>
</feature>
<dbReference type="Proteomes" id="UP000000270">
    <property type="component" value="Chromosome"/>
</dbReference>
<reference evidence="3" key="2">
    <citation type="submission" date="2007-04" db="EMBL/GenBank/DDBJ databases">
        <title>Complete genome sequence of the nitrogen-fixing bacterium Azorhizobium caulinodans ORS571.</title>
        <authorList>
            <person name="Lee K.B."/>
            <person name="Backer P.D."/>
            <person name="Aono T."/>
            <person name="Liu C.T."/>
            <person name="Suzuki S."/>
            <person name="Suzuki T."/>
            <person name="Kaneko T."/>
            <person name="Yamada M."/>
            <person name="Tabata S."/>
            <person name="Kupfer D.M."/>
            <person name="Najar F.Z."/>
            <person name="Wiley G.B."/>
            <person name="Roe B."/>
            <person name="Binnewies T."/>
            <person name="Ussery D."/>
            <person name="Vereecke D."/>
            <person name="Gevers D."/>
            <person name="Holsters M."/>
            <person name="Oyaizu H."/>
        </authorList>
    </citation>
    <scope>NUCLEOTIDE SEQUENCE [LARGE SCALE GENOMIC DNA]</scope>
    <source>
        <strain evidence="3">ATCC 43989 / DSM 5975 / JCM 20966 / LMG 6465 / NBRC 14845 / NCIMB 13405 / ORS 571</strain>
    </source>
</reference>
<sequence>MFQPRLNHPDGKLGCGLLQDCRGSARLRAASHTGRILHAPGISRRMCRQGKWHRCGRDARRGRGGGGCRSGTGARPRRRRRQHRRPSEPRGGALGSVPAGSAADLAGALSVRGERLIVRVCRVSACPESDPRKPRVSAGVPRPLTPMDVSTGPSMGVSLRRGSFPRDLRNGNCAQMPDLRANPLSSPKPNPKRMIMSKLSLALAFGFGAVCLASSAYADRAAADKCAAKLDANGKKIYQASAPSIAPGADIRSVVTDQTKALVMGGTISRSAAKPAAEAAGSCLAMINS</sequence>